<protein>
    <submittedName>
        <fullName evidence="2">Uncharacterized protein</fullName>
    </submittedName>
</protein>
<proteinExistence type="predicted"/>
<organism evidence="2 3">
    <name type="scientific">Candidatus Protofrankia californiensis</name>
    <dbReference type="NCBI Taxonomy" id="1839754"/>
    <lineage>
        <taxon>Bacteria</taxon>
        <taxon>Bacillati</taxon>
        <taxon>Actinomycetota</taxon>
        <taxon>Actinomycetes</taxon>
        <taxon>Frankiales</taxon>
        <taxon>Frankiaceae</taxon>
        <taxon>Protofrankia</taxon>
    </lineage>
</organism>
<feature type="region of interest" description="Disordered" evidence="1">
    <location>
        <begin position="1"/>
        <end position="39"/>
    </location>
</feature>
<evidence type="ECO:0000313" key="3">
    <source>
        <dbReference type="Proteomes" id="UP000199013"/>
    </source>
</evidence>
<dbReference type="Proteomes" id="UP000199013">
    <property type="component" value="Unassembled WGS sequence"/>
</dbReference>
<evidence type="ECO:0000256" key="1">
    <source>
        <dbReference type="SAM" id="MobiDB-lite"/>
    </source>
</evidence>
<dbReference type="AlphaFoldDB" id="A0A1C3PFG7"/>
<dbReference type="EMBL" id="FLUV01002374">
    <property type="protein sequence ID" value="SBW28530.1"/>
    <property type="molecule type" value="Genomic_DNA"/>
</dbReference>
<gene>
    <name evidence="2" type="ORF">FDG2_5730</name>
</gene>
<sequence>MRCPADPVKEGSGSAESAKAPPSGTPTAGIPAPGIADDDLDAVRERIRTGTSGSTAEAAEPR</sequence>
<reference evidence="3" key="1">
    <citation type="submission" date="2016-02" db="EMBL/GenBank/DDBJ databases">
        <authorList>
            <person name="Wibberg D."/>
        </authorList>
    </citation>
    <scope>NUCLEOTIDE SEQUENCE [LARGE SCALE GENOMIC DNA]</scope>
</reference>
<name>A0A1C3PFG7_9ACTN</name>
<keyword evidence="3" id="KW-1185">Reference proteome</keyword>
<evidence type="ECO:0000313" key="2">
    <source>
        <dbReference type="EMBL" id="SBW28530.1"/>
    </source>
</evidence>
<accession>A0A1C3PFG7</accession>